<reference evidence="3 4" key="1">
    <citation type="submission" date="2017-07" db="EMBL/GenBank/DDBJ databases">
        <authorList>
            <person name="Talla V."/>
            <person name="Backstrom N."/>
        </authorList>
    </citation>
    <scope>NUCLEOTIDE SEQUENCE [LARGE SCALE GENOMIC DNA]</scope>
</reference>
<dbReference type="PANTHER" id="PTHR12997">
    <property type="entry name" value="TYPE I INOSITOL-1,4,5-TRISPHOSPHATE 5-PHOSPHATASE"/>
    <property type="match status" value="1"/>
</dbReference>
<dbReference type="SUPFAM" id="SSF56219">
    <property type="entry name" value="DNase I-like"/>
    <property type="match status" value="1"/>
</dbReference>
<evidence type="ECO:0000313" key="3">
    <source>
        <dbReference type="EMBL" id="VVD02963.1"/>
    </source>
</evidence>
<protein>
    <submittedName>
        <fullName evidence="3">Uncharacterized protein</fullName>
    </submittedName>
</protein>
<organism evidence="3 4">
    <name type="scientific">Leptidea sinapis</name>
    <dbReference type="NCBI Taxonomy" id="189913"/>
    <lineage>
        <taxon>Eukaryota</taxon>
        <taxon>Metazoa</taxon>
        <taxon>Ecdysozoa</taxon>
        <taxon>Arthropoda</taxon>
        <taxon>Hexapoda</taxon>
        <taxon>Insecta</taxon>
        <taxon>Pterygota</taxon>
        <taxon>Neoptera</taxon>
        <taxon>Endopterygota</taxon>
        <taxon>Lepidoptera</taxon>
        <taxon>Glossata</taxon>
        <taxon>Ditrysia</taxon>
        <taxon>Papilionoidea</taxon>
        <taxon>Pieridae</taxon>
        <taxon>Dismorphiinae</taxon>
        <taxon>Leptidea</taxon>
    </lineage>
</organism>
<keyword evidence="1" id="KW-0378">Hydrolase</keyword>
<evidence type="ECO:0000313" key="4">
    <source>
        <dbReference type="Proteomes" id="UP000324832"/>
    </source>
</evidence>
<dbReference type="EMBL" id="FZQP02006499">
    <property type="protein sequence ID" value="VVD02963.1"/>
    <property type="molecule type" value="Genomic_DNA"/>
</dbReference>
<sequence length="407" mass="45958">MSWQALGNMYFAHSSLTDLKLWDFEKRCFVEVTGTEVNTGNIEKCKWSRKGFLRTRWCIRGTAVEFVNIHLFHDASNLMAMEPFPSLSKYDRELEALKPHLYEFPVKFPPSYPFEEDIQLPTHYMKTRVSESEASSGRRKLVRNQSEGSPKCGDTSAELRRLVEAPTRRRHEYGVIGDTACMGDHKVRLAPSGNMSAEMVWLPIYLRVMLQSDRGTVECSEHRVPCVICACARLANPKAKLSRNPTDPDLIASKKIKILTDSHPDQLLSDDRIKRTRAGSLNETIFRIPFVEVTSADYSSFDDIFANEINSSLLSPVQCLDPYTPESVDSHTPNAEASGSEDQILINDIVNSNIDIKSSTLPRDRSVSPTQLKNRLDKLLRGKEKPELSRLDSRESCKSDNSVKGGL</sequence>
<feature type="region of interest" description="Disordered" evidence="2">
    <location>
        <begin position="360"/>
        <end position="407"/>
    </location>
</feature>
<evidence type="ECO:0000256" key="1">
    <source>
        <dbReference type="ARBA" id="ARBA00022801"/>
    </source>
</evidence>
<dbReference type="AlphaFoldDB" id="A0A5E4QZ79"/>
<dbReference type="PANTHER" id="PTHR12997:SF2">
    <property type="entry name" value="INOSITOL POLYPHOSPHATE-5-PHOSPHATASE A"/>
    <property type="match status" value="1"/>
</dbReference>
<gene>
    <name evidence="3" type="ORF">LSINAPIS_LOCUS13061</name>
</gene>
<feature type="compositionally biased region" description="Basic and acidic residues" evidence="2">
    <location>
        <begin position="374"/>
        <end position="398"/>
    </location>
</feature>
<feature type="region of interest" description="Disordered" evidence="2">
    <location>
        <begin position="129"/>
        <end position="155"/>
    </location>
</feature>
<dbReference type="InterPro" id="IPR036691">
    <property type="entry name" value="Endo/exonu/phosph_ase_sf"/>
</dbReference>
<feature type="compositionally biased region" description="Polar residues" evidence="2">
    <location>
        <begin position="360"/>
        <end position="373"/>
    </location>
</feature>
<dbReference type="Proteomes" id="UP000324832">
    <property type="component" value="Unassembled WGS sequence"/>
</dbReference>
<accession>A0A5E4QZ79</accession>
<evidence type="ECO:0000256" key="2">
    <source>
        <dbReference type="SAM" id="MobiDB-lite"/>
    </source>
</evidence>
<name>A0A5E4QZ79_9NEOP</name>
<dbReference type="InterPro" id="IPR039737">
    <property type="entry name" value="INPP5A"/>
</dbReference>
<dbReference type="Gene3D" id="3.60.10.10">
    <property type="entry name" value="Endonuclease/exonuclease/phosphatase"/>
    <property type="match status" value="1"/>
</dbReference>
<dbReference type="GO" id="GO:0004445">
    <property type="term" value="F:inositol-polyphosphate 5-phosphatase activity"/>
    <property type="evidence" value="ECO:0007669"/>
    <property type="project" value="InterPro"/>
</dbReference>
<keyword evidence="4" id="KW-1185">Reference proteome</keyword>
<proteinExistence type="predicted"/>